<protein>
    <submittedName>
        <fullName evidence="4">Zinc-ribbon domain-containing protein</fullName>
    </submittedName>
</protein>
<dbReference type="PROSITE" id="PS50041">
    <property type="entry name" value="C_TYPE_LECTIN_2"/>
    <property type="match status" value="1"/>
</dbReference>
<dbReference type="Proteomes" id="UP000515860">
    <property type="component" value="Chromosome"/>
</dbReference>
<organism evidence="4 5">
    <name type="scientific">Wansuia hejianensis</name>
    <dbReference type="NCBI Taxonomy" id="2763667"/>
    <lineage>
        <taxon>Bacteria</taxon>
        <taxon>Bacillati</taxon>
        <taxon>Bacillota</taxon>
        <taxon>Clostridia</taxon>
        <taxon>Lachnospirales</taxon>
        <taxon>Lachnospiraceae</taxon>
        <taxon>Wansuia</taxon>
    </lineage>
</organism>
<dbReference type="SUPFAM" id="SSF56436">
    <property type="entry name" value="C-type lectin-like"/>
    <property type="match status" value="1"/>
</dbReference>
<dbReference type="CDD" id="cd00037">
    <property type="entry name" value="CLECT"/>
    <property type="match status" value="1"/>
</dbReference>
<feature type="compositionally biased region" description="Basic and acidic residues" evidence="1">
    <location>
        <begin position="91"/>
        <end position="103"/>
    </location>
</feature>
<dbReference type="RefSeq" id="WP_249328566.1">
    <property type="nucleotide sequence ID" value="NZ_CP060635.1"/>
</dbReference>
<dbReference type="InterPro" id="IPR016187">
    <property type="entry name" value="CTDL_fold"/>
</dbReference>
<dbReference type="EMBL" id="CP060635">
    <property type="protein sequence ID" value="QNM08014.1"/>
    <property type="molecule type" value="Genomic_DNA"/>
</dbReference>
<evidence type="ECO:0000256" key="2">
    <source>
        <dbReference type="SAM" id="Phobius"/>
    </source>
</evidence>
<proteinExistence type="predicted"/>
<dbReference type="InterPro" id="IPR001304">
    <property type="entry name" value="C-type_lectin-like"/>
</dbReference>
<dbReference type="Pfam" id="PF13240">
    <property type="entry name" value="Zn_Ribbon_1"/>
    <property type="match status" value="1"/>
</dbReference>
<dbReference type="Gene3D" id="3.10.100.10">
    <property type="entry name" value="Mannose-Binding Protein A, subunit A"/>
    <property type="match status" value="1"/>
</dbReference>
<feature type="transmembrane region" description="Helical" evidence="2">
    <location>
        <begin position="63"/>
        <end position="86"/>
    </location>
</feature>
<evidence type="ECO:0000313" key="5">
    <source>
        <dbReference type="Proteomes" id="UP000515860"/>
    </source>
</evidence>
<feature type="region of interest" description="Disordered" evidence="1">
    <location>
        <begin position="91"/>
        <end position="153"/>
    </location>
</feature>
<keyword evidence="2" id="KW-1133">Transmembrane helix</keyword>
<keyword evidence="2" id="KW-0472">Membrane</keyword>
<accession>A0A7G9GB32</accession>
<reference evidence="4 5" key="1">
    <citation type="submission" date="2020-08" db="EMBL/GenBank/DDBJ databases">
        <authorList>
            <person name="Liu C."/>
            <person name="Sun Q."/>
        </authorList>
    </citation>
    <scope>NUCLEOTIDE SEQUENCE [LARGE SCALE GENOMIC DNA]</scope>
    <source>
        <strain evidence="4 5">NSJ-29</strain>
    </source>
</reference>
<feature type="region of interest" description="Disordered" evidence="1">
    <location>
        <begin position="24"/>
        <end position="57"/>
    </location>
</feature>
<dbReference type="AlphaFoldDB" id="A0A7G9GB32"/>
<feature type="compositionally biased region" description="Basic and acidic residues" evidence="1">
    <location>
        <begin position="112"/>
        <end position="130"/>
    </location>
</feature>
<keyword evidence="5" id="KW-1185">Reference proteome</keyword>
<dbReference type="InterPro" id="IPR026870">
    <property type="entry name" value="Zinc_ribbon_dom"/>
</dbReference>
<sequence length="311" mass="33816">MFCTKCGKENKDQSKFCEYCGAKLETPSPRSGDARAVEDQPETAGGKQTDRAGDNGKKNHVPLLVGLVTLVLAAGVGIGLGAHYLMNRDSEKETAREEREQERTVSSAFGDQPDKKDSGKKDMGQKEAGAEKTPTAAAAPTSEPAPSEAPKVTVTAAPTPELKAHTYELIVSDGGWEEAFNGCIARGGYLATIETLEEFEEITAQIEAQGLSKTIFYIGGGRGPQSNVYSWVDSDRNFLTANPVNDISCPINGKWLSGEPSFQDGEYEELYLTMYYNSDVNGWVLNDVPEDVVDIWPNYAGRIGYICEYEN</sequence>
<feature type="domain" description="C-type lectin" evidence="3">
    <location>
        <begin position="162"/>
        <end position="283"/>
    </location>
</feature>
<keyword evidence="2" id="KW-0812">Transmembrane</keyword>
<dbReference type="KEGG" id="whj:H9Q79_14120"/>
<evidence type="ECO:0000259" key="3">
    <source>
        <dbReference type="PROSITE" id="PS50041"/>
    </source>
</evidence>
<dbReference type="InterPro" id="IPR016186">
    <property type="entry name" value="C-type_lectin-like/link_sf"/>
</dbReference>
<feature type="compositionally biased region" description="Basic and acidic residues" evidence="1">
    <location>
        <begin position="48"/>
        <end position="57"/>
    </location>
</feature>
<evidence type="ECO:0000256" key="1">
    <source>
        <dbReference type="SAM" id="MobiDB-lite"/>
    </source>
</evidence>
<name>A0A7G9GB32_9FIRM</name>
<evidence type="ECO:0000313" key="4">
    <source>
        <dbReference type="EMBL" id="QNM08014.1"/>
    </source>
</evidence>
<gene>
    <name evidence="4" type="ORF">H9Q79_14120</name>
</gene>
<feature type="compositionally biased region" description="Low complexity" evidence="1">
    <location>
        <begin position="131"/>
        <end position="151"/>
    </location>
</feature>